<dbReference type="PANTHER" id="PTHR30213">
    <property type="entry name" value="INNER MEMBRANE PROTEIN YHJD"/>
    <property type="match status" value="1"/>
</dbReference>
<protein>
    <submittedName>
        <fullName evidence="8">Ribonuclease BN, putative</fullName>
    </submittedName>
</protein>
<dbReference type="NCBIfam" id="TIGR00765">
    <property type="entry name" value="yihY_not_rbn"/>
    <property type="match status" value="1"/>
</dbReference>
<sequence>MSERAESKELAVLSPKSPAAHQVEPEAPAKDAPKPPRHRKLTLRGWKNVLRRSAVDIDNNHIMAFAGSLAYYFVLSLFPALIALAAVVSLLPMPDLFQNIMSVFGRVLPDESMKLVSKVVADVIRPHSGRLLSFGLIGSLWTASSGFSGMIESLNVAYGVPETRAWWKTRLLAIGLTLLVGGMLTVSILCMTVGPHFLEIFADKIGFGPMFLLTWKIVRWPIAFALVVLSIEAIYFLAPNVRQHFMHTLTGALIAVGAWVVLSLALGVYFGKFAHFNKTYGVLGAAIGLLTWLYWTSLAILVGGEVNSEIIQETGDGKLPLKQPPPDKVKPVPADAAQLAA</sequence>
<dbReference type="eggNOG" id="COG1295">
    <property type="taxonomic scope" value="Bacteria"/>
</dbReference>
<dbReference type="PIRSF" id="PIRSF035875">
    <property type="entry name" value="RNase_BN"/>
    <property type="match status" value="1"/>
</dbReference>
<evidence type="ECO:0000256" key="1">
    <source>
        <dbReference type="ARBA" id="ARBA00004651"/>
    </source>
</evidence>
<dbReference type="RefSeq" id="WP_011522634.1">
    <property type="nucleotide sequence ID" value="NC_008009.1"/>
</dbReference>
<reference evidence="8" key="1">
    <citation type="submission" date="2006-04" db="EMBL/GenBank/DDBJ databases">
        <title>Complete sequence of Candidatus Koribacter versatilis Ellin345.</title>
        <authorList>
            <consortium name="US DOE Joint Genome Institute"/>
            <person name="Copeland A."/>
            <person name="Lucas S."/>
            <person name="Lapidus A."/>
            <person name="Barry K."/>
            <person name="Detter J.C."/>
            <person name="Glavina del Rio T."/>
            <person name="Hammon N."/>
            <person name="Israni S."/>
            <person name="Dalin E."/>
            <person name="Tice H."/>
            <person name="Pitluck S."/>
            <person name="Brettin T."/>
            <person name="Bruce D."/>
            <person name="Han C."/>
            <person name="Tapia R."/>
            <person name="Kiss H."/>
            <person name="Gilna P."/>
            <person name="Schmutz J."/>
            <person name="Larimer F."/>
            <person name="Land M."/>
            <person name="Hauser L."/>
            <person name="Kyrpides N."/>
            <person name="Lykidis A."/>
            <person name="Kuske C."/>
            <person name="Janssen P.H."/>
            <person name="Richardson P."/>
        </authorList>
    </citation>
    <scope>NUCLEOTIDE SEQUENCE</scope>
    <source>
        <strain evidence="8">Ellin345</strain>
    </source>
</reference>
<feature type="transmembrane region" description="Helical" evidence="7">
    <location>
        <begin position="69"/>
        <end position="91"/>
    </location>
</feature>
<dbReference type="STRING" id="204669.Acid345_1831"/>
<comment type="subcellular location">
    <subcellularLocation>
        <location evidence="1">Cell membrane</location>
        <topology evidence="1">Multi-pass membrane protein</topology>
    </subcellularLocation>
</comment>
<evidence type="ECO:0000256" key="7">
    <source>
        <dbReference type="SAM" id="Phobius"/>
    </source>
</evidence>
<keyword evidence="5 7" id="KW-0472">Membrane</keyword>
<evidence type="ECO:0000256" key="6">
    <source>
        <dbReference type="SAM" id="MobiDB-lite"/>
    </source>
</evidence>
<dbReference type="GO" id="GO:0005886">
    <property type="term" value="C:plasma membrane"/>
    <property type="evidence" value="ECO:0007669"/>
    <property type="project" value="UniProtKB-SubCell"/>
</dbReference>
<feature type="transmembrane region" description="Helical" evidence="7">
    <location>
        <begin position="131"/>
        <end position="151"/>
    </location>
</feature>
<name>Q1IQL8_KORVE</name>
<accession>Q1IQL8</accession>
<evidence type="ECO:0000313" key="9">
    <source>
        <dbReference type="Proteomes" id="UP000002432"/>
    </source>
</evidence>
<feature type="transmembrane region" description="Helical" evidence="7">
    <location>
        <begin position="282"/>
        <end position="302"/>
    </location>
</feature>
<dbReference type="Proteomes" id="UP000002432">
    <property type="component" value="Chromosome"/>
</dbReference>
<evidence type="ECO:0000256" key="4">
    <source>
        <dbReference type="ARBA" id="ARBA00022989"/>
    </source>
</evidence>
<evidence type="ECO:0000256" key="3">
    <source>
        <dbReference type="ARBA" id="ARBA00022692"/>
    </source>
</evidence>
<feature type="transmembrane region" description="Helical" evidence="7">
    <location>
        <begin position="217"/>
        <end position="237"/>
    </location>
</feature>
<dbReference type="KEGG" id="aba:Acid345_1831"/>
<feature type="transmembrane region" description="Helical" evidence="7">
    <location>
        <begin position="171"/>
        <end position="197"/>
    </location>
</feature>
<feature type="compositionally biased region" description="Basic and acidic residues" evidence="6">
    <location>
        <begin position="23"/>
        <end position="34"/>
    </location>
</feature>
<keyword evidence="9" id="KW-1185">Reference proteome</keyword>
<dbReference type="HOGENOM" id="CLU_045539_3_1_0"/>
<organism evidence="8 9">
    <name type="scientific">Koribacter versatilis (strain Ellin345)</name>
    <dbReference type="NCBI Taxonomy" id="204669"/>
    <lineage>
        <taxon>Bacteria</taxon>
        <taxon>Pseudomonadati</taxon>
        <taxon>Acidobacteriota</taxon>
        <taxon>Terriglobia</taxon>
        <taxon>Terriglobales</taxon>
        <taxon>Candidatus Korobacteraceae</taxon>
        <taxon>Candidatus Korobacter</taxon>
    </lineage>
</organism>
<dbReference type="InterPro" id="IPR017039">
    <property type="entry name" value="Virul_fac_BrkB"/>
</dbReference>
<proteinExistence type="predicted"/>
<gene>
    <name evidence="8" type="ordered locus">Acid345_1831</name>
</gene>
<dbReference type="EMBL" id="CP000360">
    <property type="protein sequence ID" value="ABF40832.1"/>
    <property type="molecule type" value="Genomic_DNA"/>
</dbReference>
<evidence type="ECO:0000313" key="8">
    <source>
        <dbReference type="EMBL" id="ABF40832.1"/>
    </source>
</evidence>
<keyword evidence="3 7" id="KW-0812">Transmembrane</keyword>
<reference evidence="8" key="2">
    <citation type="journal article" date="2009" name="Appl. Environ. Microbiol.">
        <title>Three genomes from the phylum Acidobacteria provide insight into the lifestyles of these microorganisms in soils.</title>
        <authorList>
            <person name="Ward N.L."/>
            <person name="Challacombe J.F."/>
            <person name="Janssen P.H."/>
            <person name="Henrissat B."/>
            <person name="Coutinho P.M."/>
            <person name="Wu M."/>
            <person name="Xie G."/>
            <person name="Haft D.H."/>
            <person name="Sait M."/>
            <person name="Badger J."/>
            <person name="Barabote R.D."/>
            <person name="Bradley B."/>
            <person name="Brettin T.S."/>
            <person name="Brinkac L.M."/>
            <person name="Bruce D."/>
            <person name="Creasy T."/>
            <person name="Daugherty S.C."/>
            <person name="Davidsen T.M."/>
            <person name="DeBoy R.T."/>
            <person name="Detter J.C."/>
            <person name="Dodson R.J."/>
            <person name="Durkin A.S."/>
            <person name="Ganapathy A."/>
            <person name="Gwinn-Giglio M."/>
            <person name="Han C.S."/>
            <person name="Khouri H."/>
            <person name="Kiss H."/>
            <person name="Kothari S.P."/>
            <person name="Madupu R."/>
            <person name="Nelson K.E."/>
            <person name="Nelson W.C."/>
            <person name="Paulsen I."/>
            <person name="Penn K."/>
            <person name="Ren Q."/>
            <person name="Rosovitz M.J."/>
            <person name="Selengut J.D."/>
            <person name="Shrivastava S."/>
            <person name="Sullivan S.A."/>
            <person name="Tapia R."/>
            <person name="Thompson L.S."/>
            <person name="Watkins K.L."/>
            <person name="Yang Q."/>
            <person name="Yu C."/>
            <person name="Zafar N."/>
            <person name="Zhou L."/>
            <person name="Kuske C.R."/>
        </authorList>
    </citation>
    <scope>NUCLEOTIDE SEQUENCE [LARGE SCALE GENOMIC DNA]</scope>
    <source>
        <strain evidence="8">Ellin345</strain>
    </source>
</reference>
<feature type="region of interest" description="Disordered" evidence="6">
    <location>
        <begin position="317"/>
        <end position="341"/>
    </location>
</feature>
<evidence type="ECO:0000256" key="2">
    <source>
        <dbReference type="ARBA" id="ARBA00022475"/>
    </source>
</evidence>
<dbReference type="Pfam" id="PF03631">
    <property type="entry name" value="Virul_fac_BrkB"/>
    <property type="match status" value="1"/>
</dbReference>
<feature type="transmembrane region" description="Helical" evidence="7">
    <location>
        <begin position="249"/>
        <end position="270"/>
    </location>
</feature>
<keyword evidence="2" id="KW-1003">Cell membrane</keyword>
<dbReference type="EnsemblBacteria" id="ABF40832">
    <property type="protein sequence ID" value="ABF40832"/>
    <property type="gene ID" value="Acid345_1831"/>
</dbReference>
<evidence type="ECO:0000256" key="5">
    <source>
        <dbReference type="ARBA" id="ARBA00023136"/>
    </source>
</evidence>
<dbReference type="AlphaFoldDB" id="Q1IQL8"/>
<feature type="region of interest" description="Disordered" evidence="6">
    <location>
        <begin position="1"/>
        <end position="39"/>
    </location>
</feature>
<dbReference type="PANTHER" id="PTHR30213:SF0">
    <property type="entry name" value="UPF0761 MEMBRANE PROTEIN YIHY"/>
    <property type="match status" value="1"/>
</dbReference>
<keyword evidence="4 7" id="KW-1133">Transmembrane helix</keyword>